<dbReference type="OrthoDB" id="1915303at2759"/>
<dbReference type="PANTHER" id="PTHR35307:SF6">
    <property type="entry name" value="TRANSMEMBRANE PROTEIN"/>
    <property type="match status" value="1"/>
</dbReference>
<dbReference type="AlphaFoldDB" id="A0A2U1KVE7"/>
<dbReference type="Proteomes" id="UP000245207">
    <property type="component" value="Unassembled WGS sequence"/>
</dbReference>
<proteinExistence type="predicted"/>
<name>A0A2U1KVE7_ARTAN</name>
<keyword evidence="2" id="KW-1185">Reference proteome</keyword>
<dbReference type="PANTHER" id="PTHR35307">
    <property type="entry name" value="PROTEIN, PUTATIVE-RELATED"/>
    <property type="match status" value="1"/>
</dbReference>
<evidence type="ECO:0000313" key="2">
    <source>
        <dbReference type="Proteomes" id="UP000245207"/>
    </source>
</evidence>
<comment type="caution">
    <text evidence="1">The sequence shown here is derived from an EMBL/GenBank/DDBJ whole genome shotgun (WGS) entry which is preliminary data.</text>
</comment>
<reference evidence="1 2" key="1">
    <citation type="journal article" date="2018" name="Mol. Plant">
        <title>The genome of Artemisia annua provides insight into the evolution of Asteraceae family and artemisinin biosynthesis.</title>
        <authorList>
            <person name="Shen Q."/>
            <person name="Zhang L."/>
            <person name="Liao Z."/>
            <person name="Wang S."/>
            <person name="Yan T."/>
            <person name="Shi P."/>
            <person name="Liu M."/>
            <person name="Fu X."/>
            <person name="Pan Q."/>
            <person name="Wang Y."/>
            <person name="Lv Z."/>
            <person name="Lu X."/>
            <person name="Zhang F."/>
            <person name="Jiang W."/>
            <person name="Ma Y."/>
            <person name="Chen M."/>
            <person name="Hao X."/>
            <person name="Li L."/>
            <person name="Tang Y."/>
            <person name="Lv G."/>
            <person name="Zhou Y."/>
            <person name="Sun X."/>
            <person name="Brodelius P.E."/>
            <person name="Rose J.K.C."/>
            <person name="Tang K."/>
        </authorList>
    </citation>
    <scope>NUCLEOTIDE SEQUENCE [LARGE SCALE GENOMIC DNA]</scope>
    <source>
        <strain evidence="2">cv. Huhao1</strain>
        <tissue evidence="1">Leaf</tissue>
    </source>
</reference>
<dbReference type="EMBL" id="PKPP01013596">
    <property type="protein sequence ID" value="PWA40703.1"/>
    <property type="molecule type" value="Genomic_DNA"/>
</dbReference>
<protein>
    <submittedName>
        <fullName evidence="1">Uncharacterized protein</fullName>
    </submittedName>
</protein>
<sequence>MEHLDCWSLPVITLTSIALSLPNILNNTIASLLSCVSQSISYFTLVEENLNVSDDYASIQNATKMLWLEVENTGKNMVNEVDSMDIRSINDNAIYRSISANSMYRIIESILFSYHTEINEVIMEELFLE</sequence>
<organism evidence="1 2">
    <name type="scientific">Artemisia annua</name>
    <name type="common">Sweet wormwood</name>
    <dbReference type="NCBI Taxonomy" id="35608"/>
    <lineage>
        <taxon>Eukaryota</taxon>
        <taxon>Viridiplantae</taxon>
        <taxon>Streptophyta</taxon>
        <taxon>Embryophyta</taxon>
        <taxon>Tracheophyta</taxon>
        <taxon>Spermatophyta</taxon>
        <taxon>Magnoliopsida</taxon>
        <taxon>eudicotyledons</taxon>
        <taxon>Gunneridae</taxon>
        <taxon>Pentapetalae</taxon>
        <taxon>asterids</taxon>
        <taxon>campanulids</taxon>
        <taxon>Asterales</taxon>
        <taxon>Asteraceae</taxon>
        <taxon>Asteroideae</taxon>
        <taxon>Anthemideae</taxon>
        <taxon>Artemisiinae</taxon>
        <taxon>Artemisia</taxon>
    </lineage>
</organism>
<evidence type="ECO:0000313" key="1">
    <source>
        <dbReference type="EMBL" id="PWA40703.1"/>
    </source>
</evidence>
<gene>
    <name evidence="1" type="ORF">CTI12_AA557920</name>
</gene>
<accession>A0A2U1KVE7</accession>